<accession>A0A4Q9MDV8</accession>
<dbReference type="Proteomes" id="UP000292957">
    <property type="component" value="Unassembled WGS sequence"/>
</dbReference>
<evidence type="ECO:0000313" key="3">
    <source>
        <dbReference type="EMBL" id="TBU24212.1"/>
    </source>
</evidence>
<dbReference type="AlphaFoldDB" id="A0A4Q9MDV8"/>
<keyword evidence="2" id="KW-0472">Membrane</keyword>
<gene>
    <name evidence="3" type="ORF">BD311DRAFT_730069</name>
</gene>
<name>A0A4Q9MDV8_9APHY</name>
<feature type="transmembrane region" description="Helical" evidence="2">
    <location>
        <begin position="127"/>
        <end position="145"/>
    </location>
</feature>
<organism evidence="3">
    <name type="scientific">Dichomitus squalens</name>
    <dbReference type="NCBI Taxonomy" id="114155"/>
    <lineage>
        <taxon>Eukaryota</taxon>
        <taxon>Fungi</taxon>
        <taxon>Dikarya</taxon>
        <taxon>Basidiomycota</taxon>
        <taxon>Agaricomycotina</taxon>
        <taxon>Agaricomycetes</taxon>
        <taxon>Polyporales</taxon>
        <taxon>Polyporaceae</taxon>
        <taxon>Dichomitus</taxon>
    </lineage>
</organism>
<feature type="region of interest" description="Disordered" evidence="1">
    <location>
        <begin position="22"/>
        <end position="42"/>
    </location>
</feature>
<keyword evidence="2" id="KW-0812">Transmembrane</keyword>
<reference evidence="3" key="1">
    <citation type="submission" date="2019-01" db="EMBL/GenBank/DDBJ databases">
        <title>Draft genome sequences of three monokaryotic isolates of the white-rot basidiomycete fungus Dichomitus squalens.</title>
        <authorList>
            <consortium name="DOE Joint Genome Institute"/>
            <person name="Lopez S.C."/>
            <person name="Andreopoulos B."/>
            <person name="Pangilinan J."/>
            <person name="Lipzen A."/>
            <person name="Riley R."/>
            <person name="Ahrendt S."/>
            <person name="Ng V."/>
            <person name="Barry K."/>
            <person name="Daum C."/>
            <person name="Grigoriev I.V."/>
            <person name="Hilden K.S."/>
            <person name="Makela M.R."/>
            <person name="de Vries R.P."/>
        </authorList>
    </citation>
    <scope>NUCLEOTIDE SEQUENCE [LARGE SCALE GENOMIC DNA]</scope>
    <source>
        <strain evidence="3">OM18370.1</strain>
    </source>
</reference>
<protein>
    <submittedName>
        <fullName evidence="3">Uncharacterized protein</fullName>
    </submittedName>
</protein>
<proteinExistence type="predicted"/>
<sequence>MPGLIQRHNAVAEYSALITTNPTTTQRRRVRKHEHEGGESAPPRLTRVAIREEASDWYDAVAPPLEDLQAVIRRMQADPELSQDRLFSYLWPVVVLATVFAVAVIAVQEGSYVHRILDSPENYWLELGRFAALAVGGVVVGVLSLKCIIYGFAELCAVVASLETSSEDMEKEEKGVPTRGLVLGGMFM</sequence>
<dbReference type="EMBL" id="ML143485">
    <property type="protein sequence ID" value="TBU24212.1"/>
    <property type="molecule type" value="Genomic_DNA"/>
</dbReference>
<evidence type="ECO:0000256" key="2">
    <source>
        <dbReference type="SAM" id="Phobius"/>
    </source>
</evidence>
<feature type="transmembrane region" description="Helical" evidence="2">
    <location>
        <begin position="86"/>
        <end position="107"/>
    </location>
</feature>
<dbReference type="OrthoDB" id="2799448at2759"/>
<evidence type="ECO:0000256" key="1">
    <source>
        <dbReference type="SAM" id="MobiDB-lite"/>
    </source>
</evidence>
<keyword evidence="2" id="KW-1133">Transmembrane helix</keyword>